<dbReference type="Proteomes" id="UP000438448">
    <property type="component" value="Unassembled WGS sequence"/>
</dbReference>
<reference evidence="3 4" key="1">
    <citation type="submission" date="2019-10" db="EMBL/GenBank/DDBJ databases">
        <title>Nocardia macrotermitis sp. nov. and Nocardia aurantia sp. nov., isolated from the gut of fungus growing-termite Macrotermes natalensis.</title>
        <authorList>
            <person name="Benndorf R."/>
            <person name="Schwitalla J."/>
            <person name="Martin K."/>
            <person name="De Beer W."/>
            <person name="Kaster A.-K."/>
            <person name="Vollmers J."/>
            <person name="Poulsen M."/>
            <person name="Beemelmanns C."/>
        </authorList>
    </citation>
    <scope>NUCLEOTIDE SEQUENCE [LARGE SCALE GENOMIC DNA]</scope>
    <source>
        <strain evidence="3 4">RB20</strain>
    </source>
</reference>
<keyword evidence="4" id="KW-1185">Reference proteome</keyword>
<evidence type="ECO:0000313" key="4">
    <source>
        <dbReference type="Proteomes" id="UP000438448"/>
    </source>
</evidence>
<dbReference type="AlphaFoldDB" id="A0A7K0CYI3"/>
<dbReference type="SUPFAM" id="SSF53756">
    <property type="entry name" value="UDP-Glycosyltransferase/glycogen phosphorylase"/>
    <property type="match status" value="1"/>
</dbReference>
<dbReference type="CDD" id="cd03801">
    <property type="entry name" value="GT4_PimA-like"/>
    <property type="match status" value="1"/>
</dbReference>
<name>A0A7K0CYI3_9NOCA</name>
<accession>A0A7K0CYI3</accession>
<evidence type="ECO:0000259" key="2">
    <source>
        <dbReference type="Pfam" id="PF00534"/>
    </source>
</evidence>
<dbReference type="EC" id="2.4.1.250" evidence="3"/>
<comment type="caution">
    <text evidence="3">The sequence shown here is derived from an EMBL/GenBank/DDBJ whole genome shotgun (WGS) entry which is preliminary data.</text>
</comment>
<proteinExistence type="predicted"/>
<evidence type="ECO:0000313" key="3">
    <source>
        <dbReference type="EMBL" id="MQY18546.1"/>
    </source>
</evidence>
<dbReference type="Pfam" id="PF00534">
    <property type="entry name" value="Glycos_transf_1"/>
    <property type="match status" value="1"/>
</dbReference>
<gene>
    <name evidence="3" type="primary">mshA_3</name>
    <name evidence="3" type="ORF">NRB20_16250</name>
</gene>
<dbReference type="EMBL" id="WEGK01000003">
    <property type="protein sequence ID" value="MQY18546.1"/>
    <property type="molecule type" value="Genomic_DNA"/>
</dbReference>
<evidence type="ECO:0000256" key="1">
    <source>
        <dbReference type="ARBA" id="ARBA00022679"/>
    </source>
</evidence>
<dbReference type="GO" id="GO:0102710">
    <property type="term" value="F:D-inositol-3-phosphate glycosyltransferase activity"/>
    <property type="evidence" value="ECO:0007669"/>
    <property type="project" value="UniProtKB-EC"/>
</dbReference>
<dbReference type="OrthoDB" id="8878585at2"/>
<feature type="domain" description="Glycosyl transferase family 1" evidence="2">
    <location>
        <begin position="225"/>
        <end position="388"/>
    </location>
</feature>
<protein>
    <submittedName>
        <fullName evidence="3">D-inositol-3-phosphate glycosyltransferase</fullName>
        <ecNumber evidence="3">2.4.1.250</ecNumber>
    </submittedName>
</protein>
<dbReference type="PANTHER" id="PTHR12526">
    <property type="entry name" value="GLYCOSYLTRANSFERASE"/>
    <property type="match status" value="1"/>
</dbReference>
<sequence length="416" mass="45041">MTGRPAVALAVHDGFYGCGTGAGYANFGFLDTMLSLLPAGVHLAILPVRLARGGPEHHPSWHARVRELLRGRDVSVHPIDNGTGGLDRWGGLDNFRTCGATAAECLVREVFPHHSPILTIAFDVPFFGLGALLPADPRRGLIIVPRSSGAIHDPRDTTRITWERDMLHTGSSAGARIGVISPYMRNHLRTDYGIPNSALLEFADGLCAQDWKRLTGSPGDDIALPEEFILTMGRAEPYKGFEDLLDAIAILHQRHCPTPHLIFAATTETTHPTEYQQYLTTRIEQLGIDATVIHRFTPAVSRILTHPGIRAVIVPSRAEPFGRIPMEAFAAAAGPVISTTAHGLSGQITDRVTGFTCAPADPDGLADALARALTLSPAERRTMIGRARTHARHRYDHTSVVRQVLAETAPWLVPAA</sequence>
<keyword evidence="1 3" id="KW-0808">Transferase</keyword>
<dbReference type="PANTHER" id="PTHR12526:SF638">
    <property type="entry name" value="SPORE COAT PROTEIN SA"/>
    <property type="match status" value="1"/>
</dbReference>
<dbReference type="InterPro" id="IPR001296">
    <property type="entry name" value="Glyco_trans_1"/>
</dbReference>
<keyword evidence="3" id="KW-0328">Glycosyltransferase</keyword>
<dbReference type="RefSeq" id="WP_153409070.1">
    <property type="nucleotide sequence ID" value="NZ_WEGK01000003.1"/>
</dbReference>
<organism evidence="3 4">
    <name type="scientific">Nocardia macrotermitis</name>
    <dbReference type="NCBI Taxonomy" id="2585198"/>
    <lineage>
        <taxon>Bacteria</taxon>
        <taxon>Bacillati</taxon>
        <taxon>Actinomycetota</taxon>
        <taxon>Actinomycetes</taxon>
        <taxon>Mycobacteriales</taxon>
        <taxon>Nocardiaceae</taxon>
        <taxon>Nocardia</taxon>
    </lineage>
</organism>
<dbReference type="Gene3D" id="3.40.50.2000">
    <property type="entry name" value="Glycogen Phosphorylase B"/>
    <property type="match status" value="1"/>
</dbReference>